<dbReference type="InterPro" id="IPR019931">
    <property type="entry name" value="LPXTG_anchor"/>
</dbReference>
<reference evidence="9 10" key="1">
    <citation type="submission" date="2018-06" db="EMBL/GenBank/DDBJ databases">
        <title>Noncontiguous genome sequence of Ruminococcaceae bacterium ASD2818.</title>
        <authorList>
            <person name="Chaplin A.V."/>
            <person name="Sokolova S.R."/>
            <person name="Kochetkova T.O."/>
            <person name="Goltsov A.Y."/>
            <person name="Trofimov D.Y."/>
            <person name="Efimov B.A."/>
        </authorList>
    </citation>
    <scope>NUCLEOTIDE SEQUENCE [LARGE SCALE GENOMIC DNA]</scope>
    <source>
        <strain evidence="9 10">ASD2818</strain>
    </source>
</reference>
<keyword evidence="6" id="KW-1133">Transmembrane helix</keyword>
<sequence length="658" mass="69744">MKAKHKFLSVLLVLCMVSCMVPAAVFAADNVPDSVWTDYAAAEFAGGTGTEQDPYQIATAEQLAKLSKDVSGGSNYQGKFFKLTESIDLSRHRWVPIGIYKWGLSGTSINKSFQGFLDGNHKTISGLIVDERTDKYSAGFFGNIRNIDGGTVGAKDLTISSANIYANEDGLEQLHAGILAGYALANPDKQIVFENISVSGTVVVERTDGHNNVGGMIGYGDRIKATNCKAENISVTGASNSGGFIGLGGGSSFENCKASGTVSGTWGLGGFVGYSYSTRLDGTEPSVYEKCAADVKIEGSDWRLGGFAGYAESGEFDNCVALGDVASTVDGWEPKVGGFIGESDSVAATACHATGTVTSESSTYEAGGFVGCYTDGTFEGCSFDNEKNSGLAAAGDGTISAGVAGGNSDDVLANICKDYYGGHTMQKTDKVEATCTTAGKEAYYTCEVCQKHFEDEAGNTEITDLENYGVIEKTGHTMKKTDKVEATCTTAGKEAYYTCEVCQKHFSDAEGNNEITKLEEYGIIPATEHKAGTEWKHNETSHWNECMNNCGEKLNEAAHSYEWVVDKEATATEAGSKHEECTVCGYKKAAVEIPATGTTDPTDPPKPTDPDKENSGTGTDSPQTGDTNHMMVWIVVMLLAGAGLTSTVLYGRKKKYSK</sequence>
<dbReference type="EMBL" id="QLYR01000001">
    <property type="protein sequence ID" value="RAQ30073.1"/>
    <property type="molecule type" value="Genomic_DNA"/>
</dbReference>
<gene>
    <name evidence="9" type="ORF">DPQ25_00760</name>
</gene>
<protein>
    <recommendedName>
        <fullName evidence="8">Gram-positive cocci surface proteins LPxTG domain-containing protein</fullName>
    </recommendedName>
</protein>
<feature type="transmembrane region" description="Helical" evidence="6">
    <location>
        <begin position="630"/>
        <end position="651"/>
    </location>
</feature>
<dbReference type="RefSeq" id="WP_112331269.1">
    <property type="nucleotide sequence ID" value="NZ_QLYR01000001.1"/>
</dbReference>
<accession>A0A328UKK4</accession>
<dbReference type="AlphaFoldDB" id="A0A328UKK4"/>
<evidence type="ECO:0000256" key="5">
    <source>
        <dbReference type="SAM" id="MobiDB-lite"/>
    </source>
</evidence>
<keyword evidence="4" id="KW-0572">Peptidoglycan-anchor</keyword>
<keyword evidence="6" id="KW-0472">Membrane</keyword>
<feature type="domain" description="Gram-positive cocci surface proteins LPxTG" evidence="8">
    <location>
        <begin position="621"/>
        <end position="658"/>
    </location>
</feature>
<keyword evidence="2" id="KW-0964">Secreted</keyword>
<dbReference type="Pfam" id="PF07581">
    <property type="entry name" value="Glug"/>
    <property type="match status" value="1"/>
</dbReference>
<evidence type="ECO:0000256" key="7">
    <source>
        <dbReference type="SAM" id="SignalP"/>
    </source>
</evidence>
<feature type="compositionally biased region" description="Polar residues" evidence="5">
    <location>
        <begin position="615"/>
        <end position="626"/>
    </location>
</feature>
<evidence type="ECO:0000256" key="1">
    <source>
        <dbReference type="ARBA" id="ARBA00022512"/>
    </source>
</evidence>
<evidence type="ECO:0000313" key="10">
    <source>
        <dbReference type="Proteomes" id="UP000249377"/>
    </source>
</evidence>
<evidence type="ECO:0000259" key="8">
    <source>
        <dbReference type="PROSITE" id="PS50847"/>
    </source>
</evidence>
<dbReference type="Proteomes" id="UP000249377">
    <property type="component" value="Unassembled WGS sequence"/>
</dbReference>
<evidence type="ECO:0000256" key="2">
    <source>
        <dbReference type="ARBA" id="ARBA00022525"/>
    </source>
</evidence>
<keyword evidence="6" id="KW-0812">Transmembrane</keyword>
<dbReference type="PROSITE" id="PS50847">
    <property type="entry name" value="GRAM_POS_ANCHORING"/>
    <property type="match status" value="1"/>
</dbReference>
<keyword evidence="3 7" id="KW-0732">Signal</keyword>
<feature type="signal peptide" evidence="7">
    <location>
        <begin position="1"/>
        <end position="23"/>
    </location>
</feature>
<evidence type="ECO:0000313" key="9">
    <source>
        <dbReference type="EMBL" id="RAQ30073.1"/>
    </source>
</evidence>
<dbReference type="InterPro" id="IPR011493">
    <property type="entry name" value="GLUG"/>
</dbReference>
<name>A0A328UKK4_9FIRM</name>
<comment type="caution">
    <text evidence="9">The sequence shown here is derived from an EMBL/GenBank/DDBJ whole genome shotgun (WGS) entry which is preliminary data.</text>
</comment>
<dbReference type="Gene3D" id="2.160.20.110">
    <property type="match status" value="1"/>
</dbReference>
<evidence type="ECO:0000256" key="3">
    <source>
        <dbReference type="ARBA" id="ARBA00022729"/>
    </source>
</evidence>
<feature type="region of interest" description="Disordered" evidence="5">
    <location>
        <begin position="594"/>
        <end position="626"/>
    </location>
</feature>
<keyword evidence="10" id="KW-1185">Reference proteome</keyword>
<evidence type="ECO:0000256" key="4">
    <source>
        <dbReference type="ARBA" id="ARBA00023088"/>
    </source>
</evidence>
<evidence type="ECO:0000256" key="6">
    <source>
        <dbReference type="SAM" id="Phobius"/>
    </source>
</evidence>
<feature type="chain" id="PRO_5039603953" description="Gram-positive cocci surface proteins LPxTG domain-containing protein" evidence="7">
    <location>
        <begin position="24"/>
        <end position="658"/>
    </location>
</feature>
<proteinExistence type="predicted"/>
<keyword evidence="1" id="KW-0134">Cell wall</keyword>
<organism evidence="9 10">
    <name type="scientific">Hydrogeniiclostridium mannosilyticum</name>
    <dbReference type="NCBI Taxonomy" id="2764322"/>
    <lineage>
        <taxon>Bacteria</taxon>
        <taxon>Bacillati</taxon>
        <taxon>Bacillota</taxon>
        <taxon>Clostridia</taxon>
        <taxon>Eubacteriales</taxon>
        <taxon>Acutalibacteraceae</taxon>
        <taxon>Hydrogeniiclostridium</taxon>
    </lineage>
</organism>